<feature type="transmembrane region" description="Helical" evidence="9">
    <location>
        <begin position="569"/>
        <end position="588"/>
    </location>
</feature>
<sequence length="620" mass="67456">MNTLSHNGQPGGYEHDAYHGKSRDLEHGSPEKDAYHGPGPADPYAHGPDGKPIVYEDEMRIAGVKRIEAISAQLGPKARALVFLGCFFLAYGYGLDGNIRYNYQSIATAEYSQHSLLTTVNVIRAIVGAVGQPTAAKIADVFGRLELLLVSIVFYVVGTIVEATASGPGFIEAFSAGAVLYQVGYTMAILLVEVMIADMSSLRTRLFFSFVPNMPFLINTWVSGDVFAAVLLVTTWRWGIGMWAIIYPISCLTLVGVLSYAQIKARRAGALADYRSPFQTQGMRVFSTLFWQLDVVGILLMIIAFGFFLTPFTLAGGASSSWGEAKIIAPLVVGLAFFPIFVIWELKCRYPLLPFHLLRDRGVWAGFGIACTLNTAWYMQGAFLFPVLQVAFGQSNLSATRIGSIFTFASTLTGIILGIIVMRVRRLKGFIVFGCCLFAVGFGLLIRYRTGANPSDISGLIGGEVVIGIAVGMFSYPTLASVQSRTKHEHVAVVTGLYLACYNIGNALGNTISGAVWSNRMPVELSQNLTNQTLAASTYANPYGILLTYPFGTPERAGMLVAYGNVQRILAIIGVCLCVPLVCFSLLLRDPTLGTEQSLANAESEELRQEEKSRGWFSWR</sequence>
<dbReference type="GeneID" id="77731378"/>
<feature type="transmembrane region" description="Helical" evidence="9">
    <location>
        <begin position="240"/>
        <end position="261"/>
    </location>
</feature>
<evidence type="ECO:0000256" key="6">
    <source>
        <dbReference type="ARBA" id="ARBA00023065"/>
    </source>
</evidence>
<feature type="transmembrane region" description="Helical" evidence="9">
    <location>
        <begin position="364"/>
        <end position="385"/>
    </location>
</feature>
<evidence type="ECO:0000256" key="7">
    <source>
        <dbReference type="ARBA" id="ARBA00023136"/>
    </source>
</evidence>
<comment type="subcellular location">
    <subcellularLocation>
        <location evidence="1">Endomembrane system</location>
        <topology evidence="1">Multi-pass membrane protein</topology>
    </subcellularLocation>
</comment>
<dbReference type="GO" id="GO:0005886">
    <property type="term" value="C:plasma membrane"/>
    <property type="evidence" value="ECO:0007669"/>
    <property type="project" value="TreeGrafter"/>
</dbReference>
<dbReference type="GO" id="GO:0005774">
    <property type="term" value="C:vacuolar membrane"/>
    <property type="evidence" value="ECO:0007669"/>
    <property type="project" value="TreeGrafter"/>
</dbReference>
<dbReference type="Gene3D" id="1.20.1250.20">
    <property type="entry name" value="MFS general substrate transporter like domains"/>
    <property type="match status" value="2"/>
</dbReference>
<evidence type="ECO:0000256" key="5">
    <source>
        <dbReference type="ARBA" id="ARBA00022989"/>
    </source>
</evidence>
<evidence type="ECO:0000256" key="3">
    <source>
        <dbReference type="ARBA" id="ARBA00022448"/>
    </source>
</evidence>
<dbReference type="EMBL" id="JAKWFO010000003">
    <property type="protein sequence ID" value="KAI9638426.1"/>
    <property type="molecule type" value="Genomic_DNA"/>
</dbReference>
<gene>
    <name evidence="10" type="ORF">MKK02DRAFT_42817</name>
</gene>
<keyword evidence="5 9" id="KW-1133">Transmembrane helix</keyword>
<name>A0AA38HFX9_9TREE</name>
<feature type="transmembrane region" description="Helical" evidence="9">
    <location>
        <begin position="327"/>
        <end position="344"/>
    </location>
</feature>
<dbReference type="InterPro" id="IPR036259">
    <property type="entry name" value="MFS_trans_sf"/>
</dbReference>
<keyword evidence="6" id="KW-0406">Ion transport</keyword>
<dbReference type="GO" id="GO:0005768">
    <property type="term" value="C:endosome"/>
    <property type="evidence" value="ECO:0007669"/>
    <property type="project" value="TreeGrafter"/>
</dbReference>
<feature type="transmembrane region" description="Helical" evidence="9">
    <location>
        <begin position="405"/>
        <end position="422"/>
    </location>
</feature>
<feature type="region of interest" description="Disordered" evidence="8">
    <location>
        <begin position="1"/>
        <end position="49"/>
    </location>
</feature>
<proteinExistence type="inferred from homology"/>
<dbReference type="FunFam" id="1.20.1250.20:FF:000197">
    <property type="entry name" value="Siderophore iron transporter 1"/>
    <property type="match status" value="1"/>
</dbReference>
<feature type="transmembrane region" description="Helical" evidence="9">
    <location>
        <begin position="491"/>
        <end position="517"/>
    </location>
</feature>
<accession>A0AA38HFX9</accession>
<dbReference type="GO" id="GO:0015343">
    <property type="term" value="F:siderophore-iron transmembrane transporter activity"/>
    <property type="evidence" value="ECO:0007669"/>
    <property type="project" value="TreeGrafter"/>
</dbReference>
<dbReference type="PANTHER" id="PTHR23501:SF92">
    <property type="entry name" value="GLUTATHIONE EXCHANGER 1-RELATED"/>
    <property type="match status" value="1"/>
</dbReference>
<feature type="transmembrane region" description="Helical" evidence="9">
    <location>
        <begin position="460"/>
        <end position="479"/>
    </location>
</feature>
<comment type="similarity">
    <text evidence="2">Belongs to the major facilitator superfamily.</text>
</comment>
<evidence type="ECO:0000256" key="8">
    <source>
        <dbReference type="SAM" id="MobiDB-lite"/>
    </source>
</evidence>
<feature type="transmembrane region" description="Helical" evidence="9">
    <location>
        <begin position="216"/>
        <end position="234"/>
    </location>
</feature>
<evidence type="ECO:0000256" key="4">
    <source>
        <dbReference type="ARBA" id="ARBA00022692"/>
    </source>
</evidence>
<dbReference type="PANTHER" id="PTHR23501">
    <property type="entry name" value="MAJOR FACILITATOR SUPERFAMILY"/>
    <property type="match status" value="1"/>
</dbReference>
<dbReference type="AlphaFoldDB" id="A0AA38HFX9"/>
<protein>
    <submittedName>
        <fullName evidence="10">Siderochrome-iron transporter-like protein Sit1</fullName>
    </submittedName>
</protein>
<reference evidence="10" key="1">
    <citation type="journal article" date="2022" name="G3 (Bethesda)">
        <title>High quality genome of the basidiomycete yeast Dioszegia hungarica PDD-24b-2 isolated from cloud water.</title>
        <authorList>
            <person name="Jarrige D."/>
            <person name="Haridas S."/>
            <person name="Bleykasten-Grosshans C."/>
            <person name="Joly M."/>
            <person name="Nadalig T."/>
            <person name="Sancelme M."/>
            <person name="Vuilleumier S."/>
            <person name="Grigoriev I.V."/>
            <person name="Amato P."/>
            <person name="Bringel F."/>
        </authorList>
    </citation>
    <scope>NUCLEOTIDE SEQUENCE</scope>
    <source>
        <strain evidence="10">PDD-24b-2</strain>
    </source>
</reference>
<evidence type="ECO:0000256" key="1">
    <source>
        <dbReference type="ARBA" id="ARBA00004127"/>
    </source>
</evidence>
<comment type="caution">
    <text evidence="10">The sequence shown here is derived from an EMBL/GenBank/DDBJ whole genome shotgun (WGS) entry which is preliminary data.</text>
</comment>
<evidence type="ECO:0000256" key="2">
    <source>
        <dbReference type="ARBA" id="ARBA00008335"/>
    </source>
</evidence>
<evidence type="ECO:0000256" key="9">
    <source>
        <dbReference type="SAM" id="Phobius"/>
    </source>
</evidence>
<dbReference type="Proteomes" id="UP001164286">
    <property type="component" value="Unassembled WGS sequence"/>
</dbReference>
<feature type="transmembrane region" description="Helical" evidence="9">
    <location>
        <begin position="429"/>
        <end position="448"/>
    </location>
</feature>
<keyword evidence="4 9" id="KW-0812">Transmembrane</keyword>
<feature type="transmembrane region" description="Helical" evidence="9">
    <location>
        <begin position="282"/>
        <end position="307"/>
    </location>
</feature>
<evidence type="ECO:0000313" key="10">
    <source>
        <dbReference type="EMBL" id="KAI9638426.1"/>
    </source>
</evidence>
<organism evidence="10 11">
    <name type="scientific">Dioszegia hungarica</name>
    <dbReference type="NCBI Taxonomy" id="4972"/>
    <lineage>
        <taxon>Eukaryota</taxon>
        <taxon>Fungi</taxon>
        <taxon>Dikarya</taxon>
        <taxon>Basidiomycota</taxon>
        <taxon>Agaricomycotina</taxon>
        <taxon>Tremellomycetes</taxon>
        <taxon>Tremellales</taxon>
        <taxon>Bulleribasidiaceae</taxon>
        <taxon>Dioszegia</taxon>
    </lineage>
</organism>
<dbReference type="SUPFAM" id="SSF103473">
    <property type="entry name" value="MFS general substrate transporter"/>
    <property type="match status" value="1"/>
</dbReference>
<dbReference type="Pfam" id="PF07690">
    <property type="entry name" value="MFS_1"/>
    <property type="match status" value="1"/>
</dbReference>
<keyword evidence="3" id="KW-0813">Transport</keyword>
<feature type="compositionally biased region" description="Basic and acidic residues" evidence="8">
    <location>
        <begin position="13"/>
        <end position="35"/>
    </location>
</feature>
<keyword evidence="11" id="KW-1185">Reference proteome</keyword>
<feature type="transmembrane region" description="Helical" evidence="9">
    <location>
        <begin position="173"/>
        <end position="196"/>
    </location>
</feature>
<keyword evidence="7 9" id="KW-0472">Membrane</keyword>
<evidence type="ECO:0000313" key="11">
    <source>
        <dbReference type="Proteomes" id="UP001164286"/>
    </source>
</evidence>
<feature type="transmembrane region" description="Helical" evidence="9">
    <location>
        <begin position="147"/>
        <end position="167"/>
    </location>
</feature>
<dbReference type="InterPro" id="IPR011701">
    <property type="entry name" value="MFS"/>
</dbReference>
<dbReference type="RefSeq" id="XP_052948203.1">
    <property type="nucleotide sequence ID" value="XM_053092173.1"/>
</dbReference>